<keyword evidence="2" id="KW-1185">Reference proteome</keyword>
<proteinExistence type="predicted"/>
<evidence type="ECO:0000313" key="2">
    <source>
        <dbReference type="Proteomes" id="UP000806577"/>
    </source>
</evidence>
<reference evidence="1 2" key="1">
    <citation type="journal article" date="2021" name="Int. J. Syst. Evol. Microbiol.">
        <title>&lt;i&gt;Pectobacterium quasiaquaticum&lt;/i&gt; sp. nov., isolated from waterways.</title>
        <authorList>
            <person name="Ben Moussa H."/>
            <person name="Pedron J."/>
            <person name="Bertrand C."/>
            <person name="Hecquet A."/>
            <person name="Barny M.A."/>
        </authorList>
    </citation>
    <scope>NUCLEOTIDE SEQUENCE [LARGE SCALE GENOMIC DNA]</scope>
    <source>
        <strain evidence="1 2">A477-S1-J17</strain>
    </source>
</reference>
<organism evidence="1 2">
    <name type="scientific">Pectobacterium quasiaquaticum</name>
    <dbReference type="NCBI Taxonomy" id="2774015"/>
    <lineage>
        <taxon>Bacteria</taxon>
        <taxon>Pseudomonadati</taxon>
        <taxon>Pseudomonadota</taxon>
        <taxon>Gammaproteobacteria</taxon>
        <taxon>Enterobacterales</taxon>
        <taxon>Pectobacteriaceae</taxon>
        <taxon>Pectobacterium</taxon>
    </lineage>
</organism>
<name>A0A9Q2EVT5_9GAMM</name>
<dbReference type="EMBL" id="CP065177">
    <property type="protein sequence ID" value="URG50626.1"/>
    <property type="molecule type" value="Genomic_DNA"/>
</dbReference>
<evidence type="ECO:0000313" key="1">
    <source>
        <dbReference type="EMBL" id="URG50626.1"/>
    </source>
</evidence>
<accession>A0A9Q2EVT5</accession>
<protein>
    <submittedName>
        <fullName evidence="1">Uncharacterized protein</fullName>
    </submittedName>
</protein>
<dbReference type="KEGG" id="pqu:IG609_009065"/>
<sequence>MGIVSIIKSFFTKVPAQKQKWNCTGETLDDFILREIKASNMIKTSCRDVVFQHLSGGVKLHCDDEIINTLTDEGIKYSKKNKDVFIHIRGIANTKFNITNQQIRFKSSGIEKYRISAGADGRDCAWCKKMHKKKFYSNVDFVELIEGNCTCFTHCRITLIALIKGVDYK</sequence>
<dbReference type="AlphaFoldDB" id="A0A9Q2EVT5"/>
<dbReference type="RefSeq" id="WP_161545817.1">
    <property type="nucleotide sequence ID" value="NZ_CP065177.1"/>
</dbReference>
<dbReference type="Proteomes" id="UP000806577">
    <property type="component" value="Chromosome"/>
</dbReference>
<gene>
    <name evidence="1" type="ORF">IG609_009065</name>
</gene>